<dbReference type="Proteomes" id="UP000051330">
    <property type="component" value="Unassembled WGS sequence"/>
</dbReference>
<evidence type="ECO:0000313" key="2">
    <source>
        <dbReference type="Proteomes" id="UP000051330"/>
    </source>
</evidence>
<proteinExistence type="predicted"/>
<dbReference type="EMBL" id="AZEC01000002">
    <property type="protein sequence ID" value="KRL14060.1"/>
    <property type="molecule type" value="Genomic_DNA"/>
</dbReference>
<keyword evidence="2" id="KW-1185">Reference proteome</keyword>
<accession>A0A0R1N246</accession>
<dbReference type="AlphaFoldDB" id="A0A0R1N246"/>
<organism evidence="1 2">
    <name type="scientific">Schleiferilactobacillus perolens DSM 12744</name>
    <dbReference type="NCBI Taxonomy" id="1423792"/>
    <lineage>
        <taxon>Bacteria</taxon>
        <taxon>Bacillati</taxon>
        <taxon>Bacillota</taxon>
        <taxon>Bacilli</taxon>
        <taxon>Lactobacillales</taxon>
        <taxon>Lactobacillaceae</taxon>
        <taxon>Schleiferilactobacillus</taxon>
    </lineage>
</organism>
<comment type="caution">
    <text evidence="1">The sequence shown here is derived from an EMBL/GenBank/DDBJ whole genome shotgun (WGS) entry which is preliminary data.</text>
</comment>
<sequence length="65" mass="7549">MSTIALCRASRSFFFAINNHYFPKIRQMASFVYIFNYNAVFTIPQCGKEYVQTQMRQSVSVSGHD</sequence>
<gene>
    <name evidence="1" type="ORF">FD09_GL001220</name>
</gene>
<reference evidence="1 2" key="1">
    <citation type="journal article" date="2015" name="Genome Announc.">
        <title>Expanding the biotechnology potential of lactobacilli through comparative genomics of 213 strains and associated genera.</title>
        <authorList>
            <person name="Sun Z."/>
            <person name="Harris H.M."/>
            <person name="McCann A."/>
            <person name="Guo C."/>
            <person name="Argimon S."/>
            <person name="Zhang W."/>
            <person name="Yang X."/>
            <person name="Jeffery I.B."/>
            <person name="Cooney J.C."/>
            <person name="Kagawa T.F."/>
            <person name="Liu W."/>
            <person name="Song Y."/>
            <person name="Salvetti E."/>
            <person name="Wrobel A."/>
            <person name="Rasinkangas P."/>
            <person name="Parkhill J."/>
            <person name="Rea M.C."/>
            <person name="O'Sullivan O."/>
            <person name="Ritari J."/>
            <person name="Douillard F.P."/>
            <person name="Paul Ross R."/>
            <person name="Yang R."/>
            <person name="Briner A.E."/>
            <person name="Felis G.E."/>
            <person name="de Vos W.M."/>
            <person name="Barrangou R."/>
            <person name="Klaenhammer T.R."/>
            <person name="Caufield P.W."/>
            <person name="Cui Y."/>
            <person name="Zhang H."/>
            <person name="O'Toole P.W."/>
        </authorList>
    </citation>
    <scope>NUCLEOTIDE SEQUENCE [LARGE SCALE GENOMIC DNA]</scope>
    <source>
        <strain evidence="1 2">DSM 12744</strain>
    </source>
</reference>
<protein>
    <submittedName>
        <fullName evidence="1">Uncharacterized protein</fullName>
    </submittedName>
</protein>
<evidence type="ECO:0000313" key="1">
    <source>
        <dbReference type="EMBL" id="KRL14060.1"/>
    </source>
</evidence>
<name>A0A0R1N246_9LACO</name>